<dbReference type="EMBL" id="FOQO01000004">
    <property type="protein sequence ID" value="SFI51239.1"/>
    <property type="molecule type" value="Genomic_DNA"/>
</dbReference>
<dbReference type="STRING" id="1477437.SAMN05444682_104210"/>
<proteinExistence type="predicted"/>
<evidence type="ECO:0000313" key="3">
    <source>
        <dbReference type="Proteomes" id="UP000198670"/>
    </source>
</evidence>
<dbReference type="Proteomes" id="UP000198670">
    <property type="component" value="Unassembled WGS sequence"/>
</dbReference>
<organism evidence="2 3">
    <name type="scientific">Parapedobacter indicus</name>
    <dbReference type="NCBI Taxonomy" id="1477437"/>
    <lineage>
        <taxon>Bacteria</taxon>
        <taxon>Pseudomonadati</taxon>
        <taxon>Bacteroidota</taxon>
        <taxon>Sphingobacteriia</taxon>
        <taxon>Sphingobacteriales</taxon>
        <taxon>Sphingobacteriaceae</taxon>
        <taxon>Parapedobacter</taxon>
    </lineage>
</organism>
<feature type="chain" id="PRO_5011447263" description="Metal binding domain of Ada" evidence="1">
    <location>
        <begin position="21"/>
        <end position="81"/>
    </location>
</feature>
<evidence type="ECO:0000313" key="2">
    <source>
        <dbReference type="EMBL" id="SFI51239.1"/>
    </source>
</evidence>
<dbReference type="OrthoDB" id="666576at2"/>
<evidence type="ECO:0000256" key="1">
    <source>
        <dbReference type="SAM" id="SignalP"/>
    </source>
</evidence>
<accession>A0A1I3ITH9</accession>
<feature type="signal peptide" evidence="1">
    <location>
        <begin position="1"/>
        <end position="20"/>
    </location>
</feature>
<dbReference type="InterPro" id="IPR035451">
    <property type="entry name" value="Ada-like_dom_sf"/>
</dbReference>
<gene>
    <name evidence="2" type="ORF">SAMN05444682_104210</name>
</gene>
<sequence length="81" mass="9078">MRKRILYLFLVFGLLLPAASDVQGRVVAYTTAEQKDATVYITKTGEKYHKTGCRYLSKSQIKTTKKEAVKNGYGACKVCKP</sequence>
<dbReference type="SUPFAM" id="SSF57884">
    <property type="entry name" value="Ada DNA repair protein, N-terminal domain (N-Ada 10)"/>
    <property type="match status" value="1"/>
</dbReference>
<dbReference type="RefSeq" id="WP_090626471.1">
    <property type="nucleotide sequence ID" value="NZ_FOQO01000004.1"/>
</dbReference>
<evidence type="ECO:0008006" key="4">
    <source>
        <dbReference type="Google" id="ProtNLM"/>
    </source>
</evidence>
<keyword evidence="1" id="KW-0732">Signal</keyword>
<reference evidence="2 3" key="1">
    <citation type="submission" date="2016-10" db="EMBL/GenBank/DDBJ databases">
        <authorList>
            <person name="de Groot N.N."/>
        </authorList>
    </citation>
    <scope>NUCLEOTIDE SEQUENCE [LARGE SCALE GENOMIC DNA]</scope>
    <source>
        <strain evidence="2 3">RK1</strain>
    </source>
</reference>
<dbReference type="Gene3D" id="3.40.10.10">
    <property type="entry name" value="DNA Methylphosphotriester Repair Domain"/>
    <property type="match status" value="1"/>
</dbReference>
<keyword evidence="3" id="KW-1185">Reference proteome</keyword>
<dbReference type="AlphaFoldDB" id="A0A1I3ITH9"/>
<protein>
    <recommendedName>
        <fullName evidence="4">Metal binding domain of Ada</fullName>
    </recommendedName>
</protein>
<name>A0A1I3ITH9_9SPHI</name>